<dbReference type="GO" id="GO:0051607">
    <property type="term" value="P:defense response to virus"/>
    <property type="evidence" value="ECO:0007669"/>
    <property type="project" value="UniProtKB-ARBA"/>
</dbReference>
<dbReference type="EMBL" id="JBJUIK010000002">
    <property type="protein sequence ID" value="KAL3534963.1"/>
    <property type="molecule type" value="Genomic_DNA"/>
</dbReference>
<dbReference type="InterPro" id="IPR058922">
    <property type="entry name" value="WHD_DRP"/>
</dbReference>
<comment type="caution">
    <text evidence="15">The sequence shown here is derived from an EMBL/GenBank/DDBJ whole genome shotgun (WGS) entry which is preliminary data.</text>
</comment>
<dbReference type="AlphaFoldDB" id="A0ABD3AV65"/>
<dbReference type="SUPFAM" id="SSF52058">
    <property type="entry name" value="L domain-like"/>
    <property type="match status" value="1"/>
</dbReference>
<reference evidence="15 16" key="1">
    <citation type="submission" date="2024-11" db="EMBL/GenBank/DDBJ databases">
        <title>A near-complete genome assembly of Cinchona calisaya.</title>
        <authorList>
            <person name="Lian D.C."/>
            <person name="Zhao X.W."/>
            <person name="Wei L."/>
        </authorList>
    </citation>
    <scope>NUCLEOTIDE SEQUENCE [LARGE SCALE GENOMIC DNA]</scope>
    <source>
        <tissue evidence="15">Nenye</tissue>
    </source>
</reference>
<keyword evidence="7" id="KW-0677">Repeat</keyword>
<dbReference type="InterPro" id="IPR042197">
    <property type="entry name" value="Apaf_helical"/>
</dbReference>
<dbReference type="SUPFAM" id="SSF52540">
    <property type="entry name" value="P-loop containing nucleoside triphosphate hydrolases"/>
    <property type="match status" value="1"/>
</dbReference>
<dbReference type="PANTHER" id="PTHR23155">
    <property type="entry name" value="DISEASE RESISTANCE PROTEIN RP"/>
    <property type="match status" value="1"/>
</dbReference>
<evidence type="ECO:0000259" key="11">
    <source>
        <dbReference type="Pfam" id="PF00931"/>
    </source>
</evidence>
<evidence type="ECO:0000313" key="16">
    <source>
        <dbReference type="Proteomes" id="UP001630127"/>
    </source>
</evidence>
<dbReference type="Pfam" id="PF23598">
    <property type="entry name" value="LRR_14"/>
    <property type="match status" value="1"/>
</dbReference>
<evidence type="ECO:0000313" key="15">
    <source>
        <dbReference type="EMBL" id="KAL3534963.1"/>
    </source>
</evidence>
<dbReference type="InterPro" id="IPR002182">
    <property type="entry name" value="NB-ARC"/>
</dbReference>
<comment type="subcellular location">
    <subcellularLocation>
        <location evidence="2">Cytoplasm</location>
    </subcellularLocation>
</comment>
<comment type="function">
    <text evidence="1">Confers resistance to late blight (Phytophthora infestans) races carrying the avirulence gene Avr1. Resistance proteins guard the plant against pathogens that contain an appropriate avirulence protein via an indirect interaction with this avirulence protein. That triggers a defense system including the hypersensitive response, which restricts the pathogen growth.</text>
</comment>
<feature type="domain" description="Disease resistance protein winged helix" evidence="13">
    <location>
        <begin position="568"/>
        <end position="637"/>
    </location>
</feature>
<dbReference type="Pfam" id="PF18052">
    <property type="entry name" value="Rx_N"/>
    <property type="match status" value="1"/>
</dbReference>
<dbReference type="Gene3D" id="1.20.5.4130">
    <property type="match status" value="1"/>
</dbReference>
<evidence type="ECO:0000256" key="8">
    <source>
        <dbReference type="ARBA" id="ARBA00022741"/>
    </source>
</evidence>
<keyword evidence="9" id="KW-0611">Plant defense</keyword>
<evidence type="ECO:0000259" key="13">
    <source>
        <dbReference type="Pfam" id="PF23559"/>
    </source>
</evidence>
<dbReference type="InterPro" id="IPR044974">
    <property type="entry name" value="Disease_R_plants"/>
</dbReference>
<keyword evidence="10" id="KW-0067">ATP-binding</keyword>
<evidence type="ECO:0000256" key="1">
    <source>
        <dbReference type="ARBA" id="ARBA00002074"/>
    </source>
</evidence>
<comment type="similarity">
    <text evidence="3">Belongs to the disease resistance NB-LRR family.</text>
</comment>
<dbReference type="InterPro" id="IPR038005">
    <property type="entry name" value="RX-like_CC"/>
</dbReference>
<evidence type="ECO:0000256" key="4">
    <source>
        <dbReference type="ARBA" id="ARBA00022490"/>
    </source>
</evidence>
<evidence type="ECO:0000256" key="7">
    <source>
        <dbReference type="ARBA" id="ARBA00022737"/>
    </source>
</evidence>
<name>A0ABD3AV65_9GENT</name>
<dbReference type="GO" id="GO:0005524">
    <property type="term" value="F:ATP binding"/>
    <property type="evidence" value="ECO:0007669"/>
    <property type="project" value="UniProtKB-KW"/>
</dbReference>
<evidence type="ECO:0000256" key="5">
    <source>
        <dbReference type="ARBA" id="ARBA00022614"/>
    </source>
</evidence>
<keyword evidence="8" id="KW-0547">Nucleotide-binding</keyword>
<dbReference type="Gene3D" id="3.80.10.10">
    <property type="entry name" value="Ribonuclease Inhibitor"/>
    <property type="match status" value="1"/>
</dbReference>
<keyword evidence="6" id="KW-0381">Hypersensitive response</keyword>
<keyword evidence="16" id="KW-1185">Reference proteome</keyword>
<dbReference type="PANTHER" id="PTHR23155:SF1152">
    <property type="entry name" value="AAA+ ATPASE DOMAIN-CONTAINING PROTEIN"/>
    <property type="match status" value="1"/>
</dbReference>
<dbReference type="Gene3D" id="1.10.10.10">
    <property type="entry name" value="Winged helix-like DNA-binding domain superfamily/Winged helix DNA-binding domain"/>
    <property type="match status" value="1"/>
</dbReference>
<sequence length="915" mass="105950">MDENMLCRMNMMLSDLTEDIRPCAPGVIQMYLGVLKGSKLSASDTFLMGEIVANFVDFLLENLALVFRDRIEIIREGLIIIIAFLMDSPKDYEDDGNQILTQVDAIIIEVVSLFSSVCLENMNENVIKEKNFLLSEVLGKIKTFQEVVREFYVYIPNTSEFYFLRNHGIGFIDLILENLKKMLKQNAIFIPFVRHKIVMVQQEMQSLRALLNYIVDGRNEHEELKDLWRRIINVAYCAEHVTDLCSISNSPFWYNIICISIVIEEIRITKAEVENTKNKRIKDTGILAADMNSMHPFPAHASNSRMDEVVVGFDDEAETIIHHLVRGSAQLEIVSIIGMPGQGKTTLAKKVFDNPSIRYHFIQCAWCCVSQEYRRGSVLLELLSNVTELSRHEIFEMSDEELANRLRKCLIGRSFLIIMDDIWDVRAWDDLRGTFPNNNNGSRILVTSRIHNLSLQGECKCYFHPLRPFSEEECWELLKDKTFHKEEFPQDLSQVGMEIAKKCKGLPLSIVLVAGLLARSKNNLDWWKQIARSLSSSLSIEGCMDIFELSYRHLPDYLKPCFLYFGAFAEDQKIRARKLTLLWISEGFIGRTDRSRLEDVAMEYLMDLVNHSLVIVNERSSEGGIKECYVHDLLRDFCLKKAKEENFLQLVHQYDFNTYPSYGCDVDMRRLCFHTSLTQVTDSHPICSPVHSILFIHRVQYIDSCFFRTFRLLKVLDMERLYLKSFDLKPLMLIVHLRYLAISGAIREIPSSIANLWNLETLIMTGPLLFEIDIPHTIWQMKSLRHVNVWPSAYISLGAYEFDKLCQLDNVHTLSSIFLCLGRDTEKLLKRLPRLHKLRCTISQPMNHRGKRCKFLDFSSLSELEELILGYVGDVHSTKFGTRIPAIDFPRVLRKLTLFRFFLTKECNISNWAAT</sequence>
<gene>
    <name evidence="15" type="ORF">ACH5RR_003424</name>
</gene>
<dbReference type="Pfam" id="PF00931">
    <property type="entry name" value="NB-ARC"/>
    <property type="match status" value="1"/>
</dbReference>
<keyword evidence="5" id="KW-0433">Leucine-rich repeat</keyword>
<evidence type="ECO:0000256" key="2">
    <source>
        <dbReference type="ARBA" id="ARBA00004496"/>
    </source>
</evidence>
<proteinExistence type="inferred from homology"/>
<dbReference type="FunFam" id="3.40.50.300:FF:001091">
    <property type="entry name" value="Probable disease resistance protein At1g61300"/>
    <property type="match status" value="1"/>
</dbReference>
<accession>A0ABD3AV65</accession>
<dbReference type="Pfam" id="PF23559">
    <property type="entry name" value="WHD_DRP"/>
    <property type="match status" value="1"/>
</dbReference>
<dbReference type="InterPro" id="IPR032675">
    <property type="entry name" value="LRR_dom_sf"/>
</dbReference>
<dbReference type="PRINTS" id="PR00364">
    <property type="entry name" value="DISEASERSIST"/>
</dbReference>
<feature type="domain" description="Disease resistance N-terminal" evidence="12">
    <location>
        <begin position="172"/>
        <end position="247"/>
    </location>
</feature>
<dbReference type="Proteomes" id="UP001630127">
    <property type="component" value="Unassembled WGS sequence"/>
</dbReference>
<evidence type="ECO:0000259" key="14">
    <source>
        <dbReference type="Pfam" id="PF23598"/>
    </source>
</evidence>
<evidence type="ECO:0000256" key="3">
    <source>
        <dbReference type="ARBA" id="ARBA00008894"/>
    </source>
</evidence>
<dbReference type="FunFam" id="1.10.10.10:FF:000322">
    <property type="entry name" value="Probable disease resistance protein At1g63360"/>
    <property type="match status" value="1"/>
</dbReference>
<organism evidence="15 16">
    <name type="scientific">Cinchona calisaya</name>
    <dbReference type="NCBI Taxonomy" id="153742"/>
    <lineage>
        <taxon>Eukaryota</taxon>
        <taxon>Viridiplantae</taxon>
        <taxon>Streptophyta</taxon>
        <taxon>Embryophyta</taxon>
        <taxon>Tracheophyta</taxon>
        <taxon>Spermatophyta</taxon>
        <taxon>Magnoliopsida</taxon>
        <taxon>eudicotyledons</taxon>
        <taxon>Gunneridae</taxon>
        <taxon>Pentapetalae</taxon>
        <taxon>asterids</taxon>
        <taxon>lamiids</taxon>
        <taxon>Gentianales</taxon>
        <taxon>Rubiaceae</taxon>
        <taxon>Cinchonoideae</taxon>
        <taxon>Cinchoneae</taxon>
        <taxon>Cinchona</taxon>
    </lineage>
</organism>
<dbReference type="CDD" id="cd14798">
    <property type="entry name" value="RX-CC_like"/>
    <property type="match status" value="1"/>
</dbReference>
<evidence type="ECO:0000259" key="12">
    <source>
        <dbReference type="Pfam" id="PF18052"/>
    </source>
</evidence>
<dbReference type="InterPro" id="IPR027417">
    <property type="entry name" value="P-loop_NTPase"/>
</dbReference>
<dbReference type="Gene3D" id="1.10.8.430">
    <property type="entry name" value="Helical domain of apoptotic protease-activating factors"/>
    <property type="match status" value="1"/>
</dbReference>
<evidence type="ECO:0000256" key="9">
    <source>
        <dbReference type="ARBA" id="ARBA00022821"/>
    </source>
</evidence>
<dbReference type="Gene3D" id="3.40.50.300">
    <property type="entry name" value="P-loop containing nucleotide triphosphate hydrolases"/>
    <property type="match status" value="1"/>
</dbReference>
<dbReference type="InterPro" id="IPR041118">
    <property type="entry name" value="Rx_N"/>
</dbReference>
<dbReference type="GO" id="GO:0005737">
    <property type="term" value="C:cytoplasm"/>
    <property type="evidence" value="ECO:0007669"/>
    <property type="project" value="UniProtKB-SubCell"/>
</dbReference>
<dbReference type="GO" id="GO:0009626">
    <property type="term" value="P:plant-type hypersensitive response"/>
    <property type="evidence" value="ECO:0007669"/>
    <property type="project" value="UniProtKB-KW"/>
</dbReference>
<protein>
    <submittedName>
        <fullName evidence="15">Uncharacterized protein</fullName>
    </submittedName>
</protein>
<dbReference type="InterPro" id="IPR036388">
    <property type="entry name" value="WH-like_DNA-bd_sf"/>
</dbReference>
<evidence type="ECO:0000256" key="10">
    <source>
        <dbReference type="ARBA" id="ARBA00022840"/>
    </source>
</evidence>
<evidence type="ECO:0000256" key="6">
    <source>
        <dbReference type="ARBA" id="ARBA00022667"/>
    </source>
</evidence>
<keyword evidence="4" id="KW-0963">Cytoplasm</keyword>
<feature type="domain" description="NB-ARC" evidence="11">
    <location>
        <begin position="314"/>
        <end position="486"/>
    </location>
</feature>
<feature type="domain" description="Disease resistance R13L4/SHOC-2-like LRR" evidence="14">
    <location>
        <begin position="706"/>
        <end position="899"/>
    </location>
</feature>
<dbReference type="InterPro" id="IPR055414">
    <property type="entry name" value="LRR_R13L4/SHOC2-like"/>
</dbReference>